<organism evidence="3 4">
    <name type="scientific">Hibiscus syriacus</name>
    <name type="common">Rose of Sharon</name>
    <dbReference type="NCBI Taxonomy" id="106335"/>
    <lineage>
        <taxon>Eukaryota</taxon>
        <taxon>Viridiplantae</taxon>
        <taxon>Streptophyta</taxon>
        <taxon>Embryophyta</taxon>
        <taxon>Tracheophyta</taxon>
        <taxon>Spermatophyta</taxon>
        <taxon>Magnoliopsida</taxon>
        <taxon>eudicotyledons</taxon>
        <taxon>Gunneridae</taxon>
        <taxon>Pentapetalae</taxon>
        <taxon>rosids</taxon>
        <taxon>malvids</taxon>
        <taxon>Malvales</taxon>
        <taxon>Malvaceae</taxon>
        <taxon>Malvoideae</taxon>
        <taxon>Hibiscus</taxon>
    </lineage>
</organism>
<name>A0A6A2Y3X7_HIBSY</name>
<dbReference type="InterPro" id="IPR036249">
    <property type="entry name" value="Thioredoxin-like_sf"/>
</dbReference>
<dbReference type="Pfam" id="PF00462">
    <property type="entry name" value="Glutaredoxin"/>
    <property type="match status" value="1"/>
</dbReference>
<feature type="region of interest" description="Disordered" evidence="1">
    <location>
        <begin position="243"/>
        <end position="264"/>
    </location>
</feature>
<dbReference type="InterPro" id="IPR002109">
    <property type="entry name" value="Glutaredoxin"/>
</dbReference>
<keyword evidence="4" id="KW-1185">Reference proteome</keyword>
<feature type="compositionally biased region" description="Basic and acidic residues" evidence="1">
    <location>
        <begin position="79"/>
        <end position="97"/>
    </location>
</feature>
<evidence type="ECO:0000259" key="2">
    <source>
        <dbReference type="Pfam" id="PF00462"/>
    </source>
</evidence>
<dbReference type="PANTHER" id="PTHR45669">
    <property type="entry name" value="GLUTAREDOXIN DOMAIN-CONTAINING CYSTEINE-RICH PROTEIN CG12206-RELATED"/>
    <property type="match status" value="1"/>
</dbReference>
<feature type="domain" description="Glutaredoxin" evidence="2">
    <location>
        <begin position="339"/>
        <end position="404"/>
    </location>
</feature>
<dbReference type="Proteomes" id="UP000436088">
    <property type="component" value="Unassembled WGS sequence"/>
</dbReference>
<protein>
    <submittedName>
        <fullName evidence="3">F26K24.5 protein</fullName>
    </submittedName>
</protein>
<dbReference type="AlphaFoldDB" id="A0A6A2Y3X7"/>
<evidence type="ECO:0000256" key="1">
    <source>
        <dbReference type="SAM" id="MobiDB-lite"/>
    </source>
</evidence>
<gene>
    <name evidence="3" type="ORF">F3Y22_tig00113098pilonHSYRG00014</name>
</gene>
<sequence>MKGLKGRFLKTVKLIPTVNTLKKGFACTNPQQHSFNYQNRRSLPFYKNQECKININPPEPVIDSKDQEGKETGLNIDVGHQDTNKPAPKIEDQKGKETSLNIDVGHQDTNKPTPNIEDHKGKGADLDFVVSHGDANIPTPNIEDQKGKETGSNIDVGHQDTNKPTPNIKDHKGKETGSNIDVGPQNPKKPTPNIEYHKSKETGLNIDVGHQDINKPTTNIGDHKGKETGLNIDVGHQETGLNIDVGHQDTNKPTPNIEDQKGKENGLNIDVGNQDTNGPTPNIEVKETVIKEDHSPLPVSSNTIVKDEAIPVIENNEPEENPYLKDFEEKCPPGGEDSVVLYTTSLRGIRKTFKDCNNIKYLLSSFNILVHERDVSMDMEFREELWTLFGERVVPPKLFIKGRYMEELMKSLDCMKKENLRNSSKGYLQYISLAGNVPICGSWFARTVMAAAS</sequence>
<feature type="region of interest" description="Disordered" evidence="1">
    <location>
        <begin position="74"/>
        <end position="121"/>
    </location>
</feature>
<dbReference type="SUPFAM" id="SSF52833">
    <property type="entry name" value="Thioredoxin-like"/>
    <property type="match status" value="1"/>
</dbReference>
<dbReference type="Gene3D" id="3.40.30.10">
    <property type="entry name" value="Glutaredoxin"/>
    <property type="match status" value="1"/>
</dbReference>
<evidence type="ECO:0000313" key="4">
    <source>
        <dbReference type="Proteomes" id="UP000436088"/>
    </source>
</evidence>
<evidence type="ECO:0000313" key="3">
    <source>
        <dbReference type="EMBL" id="KAE8663114.1"/>
    </source>
</evidence>
<dbReference type="EMBL" id="VEPZ02001690">
    <property type="protein sequence ID" value="KAE8663114.1"/>
    <property type="molecule type" value="Genomic_DNA"/>
</dbReference>
<reference evidence="3" key="1">
    <citation type="submission" date="2019-09" db="EMBL/GenBank/DDBJ databases">
        <title>Draft genome information of white flower Hibiscus syriacus.</title>
        <authorList>
            <person name="Kim Y.-M."/>
        </authorList>
    </citation>
    <scope>NUCLEOTIDE SEQUENCE [LARGE SCALE GENOMIC DNA]</scope>
    <source>
        <strain evidence="3">YM2019G1</strain>
    </source>
</reference>
<accession>A0A6A2Y3X7</accession>
<proteinExistence type="predicted"/>
<comment type="caution">
    <text evidence="3">The sequence shown here is derived from an EMBL/GenBank/DDBJ whole genome shotgun (WGS) entry which is preliminary data.</text>
</comment>
<dbReference type="PROSITE" id="PS51354">
    <property type="entry name" value="GLUTAREDOXIN_2"/>
    <property type="match status" value="1"/>
</dbReference>
<dbReference type="PANTHER" id="PTHR45669:SF14">
    <property type="entry name" value="EMB|CAB81925.1-RELATED"/>
    <property type="match status" value="1"/>
</dbReference>
<feature type="region of interest" description="Disordered" evidence="1">
    <location>
        <begin position="138"/>
        <end position="196"/>
    </location>
</feature>